<dbReference type="CDD" id="cd02440">
    <property type="entry name" value="AdoMet_MTases"/>
    <property type="match status" value="1"/>
</dbReference>
<evidence type="ECO:0008006" key="4">
    <source>
        <dbReference type="Google" id="ProtNLM"/>
    </source>
</evidence>
<gene>
    <name evidence="2" type="ORF">KsCSTR_16530</name>
    <name evidence="1" type="ORF">kuste3241</name>
</gene>
<proteinExistence type="predicted"/>
<sequence length="189" mass="22221">MISKSKIIKMSGYSKPEGETLYYLHKICLDELRKCEKGKLLEISPGQLRFWRQIKELNKFELYGCDIECNDDSIKYCNLNTDDLPYDNALFDDVVCCEVIEHIHNPWKLIAEMKRVLKPGGKLIISTPNISKMYDRIFYLFKGFFPGFQYERYNHAMQHINPINIKEMLLLLNENGFVINDIKYGSSPY</sequence>
<dbReference type="Proteomes" id="UP000501926">
    <property type="component" value="Chromosome"/>
</dbReference>
<evidence type="ECO:0000313" key="3">
    <source>
        <dbReference type="Proteomes" id="UP000501926"/>
    </source>
</evidence>
<name>Q1Q1V8_KUEST</name>
<dbReference type="SUPFAM" id="SSF53335">
    <property type="entry name" value="S-adenosyl-L-methionine-dependent methyltransferases"/>
    <property type="match status" value="1"/>
</dbReference>
<dbReference type="AlphaFoldDB" id="Q1Q1V8"/>
<organism evidence="1">
    <name type="scientific">Kuenenia stuttgartiensis</name>
    <dbReference type="NCBI Taxonomy" id="174633"/>
    <lineage>
        <taxon>Bacteria</taxon>
        <taxon>Pseudomonadati</taxon>
        <taxon>Planctomycetota</taxon>
        <taxon>Candidatus Brocadiia</taxon>
        <taxon>Candidatus Brocadiales</taxon>
        <taxon>Candidatus Brocadiaceae</taxon>
        <taxon>Candidatus Kuenenia</taxon>
    </lineage>
</organism>
<dbReference type="Pfam" id="PF13489">
    <property type="entry name" value="Methyltransf_23"/>
    <property type="match status" value="1"/>
</dbReference>
<reference evidence="1" key="2">
    <citation type="submission" date="2006-01" db="EMBL/GenBank/DDBJ databases">
        <authorList>
            <person name="Genoscope"/>
        </authorList>
    </citation>
    <scope>NUCLEOTIDE SEQUENCE</scope>
</reference>
<dbReference type="RefSeq" id="WP_169703790.1">
    <property type="nucleotide sequence ID" value="NZ_OCTL01000095.1"/>
</dbReference>
<reference evidence="1" key="1">
    <citation type="journal article" date="2006" name="Nature">
        <title>Deciphering the evolution and metabolism of an anammox bacterium from a community genome.</title>
        <authorList>
            <person name="Strous M."/>
            <person name="Pelletier E."/>
            <person name="Mangenot S."/>
            <person name="Rattei T."/>
            <person name="Lehner A."/>
            <person name="Taylor M.W."/>
            <person name="Horn M."/>
            <person name="Daims H."/>
            <person name="Bartol-Mavel D."/>
            <person name="Wincker P."/>
            <person name="Barbe V."/>
            <person name="Fonknechten N."/>
            <person name="Vallenet D."/>
            <person name="Segurens B."/>
            <person name="Schenowitz-Truong C."/>
            <person name="Medigue C."/>
            <person name="Collingro A."/>
            <person name="Snel B."/>
            <person name="Dutilh B.E."/>
            <person name="OpDenCamp H.J.M."/>
            <person name="vanDerDrift C."/>
            <person name="Cirpus I."/>
            <person name="vanDePas-Schoonen K.T."/>
            <person name="Harhangi H.R."/>
            <person name="vanNiftrik L."/>
            <person name="Schmid M."/>
            <person name="Keltjens J."/>
            <person name="vanDeVossenberg J."/>
            <person name="Kartal B."/>
            <person name="Meier H."/>
            <person name="Frishman D."/>
            <person name="Huynen M.A."/>
            <person name="Mewes H."/>
            <person name="Weissenbach J."/>
            <person name="Jetten M.S.M."/>
            <person name="Wagner M."/>
            <person name="LePaslier D."/>
        </authorList>
    </citation>
    <scope>NUCLEOTIDE SEQUENCE</scope>
</reference>
<evidence type="ECO:0000313" key="2">
    <source>
        <dbReference type="EMBL" id="QII11032.1"/>
    </source>
</evidence>
<evidence type="ECO:0000313" key="1">
    <source>
        <dbReference type="EMBL" id="CAJ74000.1"/>
    </source>
</evidence>
<reference evidence="2 3" key="3">
    <citation type="submission" date="2020-02" db="EMBL/GenBank/DDBJ databases">
        <title>Newly sequenced genome of strain CSTR1 showed variability in Candidatus Kuenenia stuttgartiensis genomes.</title>
        <authorList>
            <person name="Ding C."/>
            <person name="Adrian L."/>
        </authorList>
    </citation>
    <scope>NUCLEOTIDE SEQUENCE [LARGE SCALE GENOMIC DNA]</scope>
    <source>
        <strain evidence="2 3">CSTR1</strain>
    </source>
</reference>
<dbReference type="InterPro" id="IPR029063">
    <property type="entry name" value="SAM-dependent_MTases_sf"/>
</dbReference>
<dbReference type="EMBL" id="CT573071">
    <property type="protein sequence ID" value="CAJ74000.1"/>
    <property type="molecule type" value="Genomic_DNA"/>
</dbReference>
<accession>Q1Q1V8</accession>
<dbReference type="EMBL" id="CP049055">
    <property type="protein sequence ID" value="QII11032.1"/>
    <property type="molecule type" value="Genomic_DNA"/>
</dbReference>
<protein>
    <recommendedName>
        <fullName evidence="4">Methyltransferase type 11 domain-containing protein</fullName>
    </recommendedName>
</protein>
<dbReference type="Gene3D" id="3.40.50.150">
    <property type="entry name" value="Vaccinia Virus protein VP39"/>
    <property type="match status" value="1"/>
</dbReference>